<evidence type="ECO:0000313" key="2">
    <source>
        <dbReference type="EMBL" id="GFH09864.1"/>
    </source>
</evidence>
<proteinExistence type="predicted"/>
<keyword evidence="1" id="KW-0472">Membrane</keyword>
<reference evidence="2 3" key="1">
    <citation type="submission" date="2020-02" db="EMBL/GenBank/DDBJ databases">
        <title>Draft genome sequence of Haematococcus lacustris strain NIES-144.</title>
        <authorList>
            <person name="Morimoto D."/>
            <person name="Nakagawa S."/>
            <person name="Yoshida T."/>
            <person name="Sawayama S."/>
        </authorList>
    </citation>
    <scope>NUCLEOTIDE SEQUENCE [LARGE SCALE GENOMIC DNA]</scope>
    <source>
        <strain evidence="2 3">NIES-144</strain>
    </source>
</reference>
<keyword evidence="1" id="KW-1133">Transmembrane helix</keyword>
<evidence type="ECO:0000313" key="3">
    <source>
        <dbReference type="Proteomes" id="UP000485058"/>
    </source>
</evidence>
<organism evidence="2 3">
    <name type="scientific">Haematococcus lacustris</name>
    <name type="common">Green alga</name>
    <name type="synonym">Haematococcus pluvialis</name>
    <dbReference type="NCBI Taxonomy" id="44745"/>
    <lineage>
        <taxon>Eukaryota</taxon>
        <taxon>Viridiplantae</taxon>
        <taxon>Chlorophyta</taxon>
        <taxon>core chlorophytes</taxon>
        <taxon>Chlorophyceae</taxon>
        <taxon>CS clade</taxon>
        <taxon>Chlamydomonadales</taxon>
        <taxon>Haematococcaceae</taxon>
        <taxon>Haematococcus</taxon>
    </lineage>
</organism>
<protein>
    <submittedName>
        <fullName evidence="2">Uncharacterized protein</fullName>
    </submittedName>
</protein>
<feature type="non-terminal residue" evidence="2">
    <location>
        <position position="176"/>
    </location>
</feature>
<name>A0A699YST4_HAELA</name>
<dbReference type="Proteomes" id="UP000485058">
    <property type="component" value="Unassembled WGS sequence"/>
</dbReference>
<dbReference type="PANTHER" id="PTHR36768">
    <property type="entry name" value="ATP-DEPENDENT HELICASE/DEOXYRIBONUCLEASE SUBUNIT B"/>
    <property type="match status" value="1"/>
</dbReference>
<gene>
    <name evidence="2" type="ORF">HaLaN_05087</name>
</gene>
<comment type="caution">
    <text evidence="2">The sequence shown here is derived from an EMBL/GenBank/DDBJ whole genome shotgun (WGS) entry which is preliminary data.</text>
</comment>
<evidence type="ECO:0000256" key="1">
    <source>
        <dbReference type="SAM" id="Phobius"/>
    </source>
</evidence>
<dbReference type="PANTHER" id="PTHR36768:SF1">
    <property type="entry name" value="ATP-DEPENDENT HELICASE_DEOXYRIBONUCLEASE SUBUNIT B"/>
    <property type="match status" value="1"/>
</dbReference>
<feature type="transmembrane region" description="Helical" evidence="1">
    <location>
        <begin position="157"/>
        <end position="175"/>
    </location>
</feature>
<dbReference type="AlphaFoldDB" id="A0A699YST4"/>
<accession>A0A699YST4</accession>
<sequence>ILSLSVVACFRDGDFIQAARKAQFHEQRTQWHDLLGHHCPRFGRDRLVAIPLPKPILPLQLLDEYKLQLSFDGDRQLTPWLTIMGKGAPSVPVVEVVLRSSGSELLGVTASVATAPVAYQHKHMQLVQEFRNASHWPKHLLVRYHFETHNEVDLNRGLAVLFIAGLFSFLILAVTA</sequence>
<keyword evidence="3" id="KW-1185">Reference proteome</keyword>
<feature type="non-terminal residue" evidence="2">
    <location>
        <position position="1"/>
    </location>
</feature>
<dbReference type="EMBL" id="BLLF01000270">
    <property type="protein sequence ID" value="GFH09864.1"/>
    <property type="molecule type" value="Genomic_DNA"/>
</dbReference>
<keyword evidence="1" id="KW-0812">Transmembrane</keyword>